<dbReference type="Gene3D" id="1.10.150.320">
    <property type="entry name" value="Photosystem II 12 kDa extrinsic protein"/>
    <property type="match status" value="1"/>
</dbReference>
<feature type="domain" description="Helix-hairpin-helix DNA-binding motif class 1" evidence="1">
    <location>
        <begin position="107"/>
        <end position="126"/>
    </location>
</feature>
<dbReference type="EMBL" id="FTNU01000011">
    <property type="protein sequence ID" value="SIR97066.1"/>
    <property type="molecule type" value="Genomic_DNA"/>
</dbReference>
<dbReference type="GO" id="GO:0015628">
    <property type="term" value="P:protein secretion by the type II secretion system"/>
    <property type="evidence" value="ECO:0007669"/>
    <property type="project" value="TreeGrafter"/>
</dbReference>
<proteinExistence type="predicted"/>
<gene>
    <name evidence="2" type="ORF">SAMN02745664_11123</name>
</gene>
<reference evidence="3" key="1">
    <citation type="submission" date="2017-01" db="EMBL/GenBank/DDBJ databases">
        <authorList>
            <person name="Varghese N."/>
            <person name="Submissions S."/>
        </authorList>
    </citation>
    <scope>NUCLEOTIDE SEQUENCE [LARGE SCALE GENOMIC DNA]</scope>
    <source>
        <strain evidence="3">DSM 21768</strain>
    </source>
</reference>
<sequence length="131" mass="14190">MLPKNQDYNKNTACHTLLPNVLLQRVWQILLMGVLACGTMTTALGNQCYSDVHAAYQALGNQAAKSTKININTATVAQLISLTGVGQSTAQAIVDYRAEYGNFASVDELIKVKGIGQATINKNRHRLTVLD</sequence>
<protein>
    <submittedName>
        <fullName evidence="2">Competence protein ComEA</fullName>
    </submittedName>
</protein>
<name>A0A1N7F9W5_9GAMM</name>
<dbReference type="InterPro" id="IPR004509">
    <property type="entry name" value="Competence_ComEA_HhH"/>
</dbReference>
<dbReference type="GO" id="GO:0015627">
    <property type="term" value="C:type II protein secretion system complex"/>
    <property type="evidence" value="ECO:0007669"/>
    <property type="project" value="TreeGrafter"/>
</dbReference>
<dbReference type="GO" id="GO:0006281">
    <property type="term" value="P:DNA repair"/>
    <property type="evidence" value="ECO:0007669"/>
    <property type="project" value="InterPro"/>
</dbReference>
<dbReference type="STRING" id="34061.B0189_09445"/>
<dbReference type="InterPro" id="IPR003583">
    <property type="entry name" value="Hlx-hairpin-Hlx_DNA-bd_motif"/>
</dbReference>
<evidence type="ECO:0000313" key="2">
    <source>
        <dbReference type="EMBL" id="SIR97066.1"/>
    </source>
</evidence>
<dbReference type="InterPro" id="IPR010994">
    <property type="entry name" value="RuvA_2-like"/>
</dbReference>
<evidence type="ECO:0000259" key="1">
    <source>
        <dbReference type="SMART" id="SM00278"/>
    </source>
</evidence>
<dbReference type="Proteomes" id="UP000187495">
    <property type="component" value="Unassembled WGS sequence"/>
</dbReference>
<dbReference type="PANTHER" id="PTHR21180">
    <property type="entry name" value="ENDONUCLEASE/EXONUCLEASE/PHOSPHATASE FAMILY DOMAIN-CONTAINING PROTEIN 1"/>
    <property type="match status" value="1"/>
</dbReference>
<dbReference type="AlphaFoldDB" id="A0A1N7F9W5"/>
<dbReference type="NCBIfam" id="TIGR00426">
    <property type="entry name" value="competence protein ComEA helix-hairpin-helix repeat region"/>
    <property type="match status" value="1"/>
</dbReference>
<dbReference type="SUPFAM" id="SSF47781">
    <property type="entry name" value="RuvA domain 2-like"/>
    <property type="match status" value="1"/>
</dbReference>
<dbReference type="SMART" id="SM00278">
    <property type="entry name" value="HhH1"/>
    <property type="match status" value="2"/>
</dbReference>
<dbReference type="Pfam" id="PF12836">
    <property type="entry name" value="HHH_3"/>
    <property type="match status" value="1"/>
</dbReference>
<feature type="domain" description="Helix-hairpin-helix DNA-binding motif class 1" evidence="1">
    <location>
        <begin position="77"/>
        <end position="96"/>
    </location>
</feature>
<keyword evidence="3" id="KW-1185">Reference proteome</keyword>
<dbReference type="GO" id="GO:0003677">
    <property type="term" value="F:DNA binding"/>
    <property type="evidence" value="ECO:0007669"/>
    <property type="project" value="InterPro"/>
</dbReference>
<dbReference type="InterPro" id="IPR051675">
    <property type="entry name" value="Endo/Exo/Phosphatase_dom_1"/>
</dbReference>
<evidence type="ECO:0000313" key="3">
    <source>
        <dbReference type="Proteomes" id="UP000187495"/>
    </source>
</evidence>
<accession>A0A1N7F9W5</accession>
<dbReference type="PANTHER" id="PTHR21180:SF32">
    <property type="entry name" value="ENDONUCLEASE_EXONUCLEASE_PHOSPHATASE FAMILY DOMAIN-CONTAINING PROTEIN 1"/>
    <property type="match status" value="1"/>
</dbReference>
<organism evidence="2 3">
    <name type="scientific">Moraxella cuniculi DSM 21768</name>
    <dbReference type="NCBI Taxonomy" id="1122245"/>
    <lineage>
        <taxon>Bacteria</taxon>
        <taxon>Pseudomonadati</taxon>
        <taxon>Pseudomonadota</taxon>
        <taxon>Gammaproteobacteria</taxon>
        <taxon>Moraxellales</taxon>
        <taxon>Moraxellaceae</taxon>
        <taxon>Moraxella</taxon>
    </lineage>
</organism>
<dbReference type="RefSeq" id="WP_227516571.1">
    <property type="nucleotide sequence ID" value="NZ_FTNU01000011.1"/>
</dbReference>